<dbReference type="GO" id="GO:0005634">
    <property type="term" value="C:nucleus"/>
    <property type="evidence" value="ECO:0007669"/>
    <property type="project" value="TreeGrafter"/>
</dbReference>
<name>A0A8J5STC8_ZIZPA</name>
<dbReference type="InterPro" id="IPR001623">
    <property type="entry name" value="DnaJ_domain"/>
</dbReference>
<sequence length="358" mass="38913">MSSAARSLHAESTLIKVIQSGKMPVARICRHRNTSRRGASSRAAGSRGRRAHTWRTSQRARRGTDEDVGGGEAGPESARVEGDAEGCGCRGGTRRPGERRRVRRSWQGSGAPAEEEKRLQREASAEPGAPAPLLRLPAWRAPALVHRALACEREAKQLFAFVAARERLGREIGGGNDPTATKLPPRRPPEANTWSTPRCFFLSRARRRDQPDGTGAAAAAAAAAGEGKMRSSEAMEILGLPAHSRPSPSEVKAAYRRMVMQSHPDRVPTDKKAQAESQFKQISEAYSCLKDGRRYGSRMEVHVMRSGVPTGYGRSNKTLVKAPFLLIISAVVSLGAFSASRAYQRQKEVCSSQNPFLP</sequence>
<dbReference type="OrthoDB" id="10250354at2759"/>
<feature type="region of interest" description="Disordered" evidence="1">
    <location>
        <begin position="172"/>
        <end position="195"/>
    </location>
</feature>
<dbReference type="GO" id="GO:0044183">
    <property type="term" value="F:protein folding chaperone"/>
    <property type="evidence" value="ECO:0007669"/>
    <property type="project" value="TreeGrafter"/>
</dbReference>
<feature type="region of interest" description="Disordered" evidence="1">
    <location>
        <begin position="30"/>
        <end position="130"/>
    </location>
</feature>
<feature type="compositionally biased region" description="Low complexity" evidence="1">
    <location>
        <begin position="36"/>
        <end position="46"/>
    </location>
</feature>
<dbReference type="CDD" id="cd06257">
    <property type="entry name" value="DnaJ"/>
    <property type="match status" value="1"/>
</dbReference>
<feature type="domain" description="J" evidence="2">
    <location>
        <begin position="233"/>
        <end position="294"/>
    </location>
</feature>
<dbReference type="GO" id="GO:0005737">
    <property type="term" value="C:cytoplasm"/>
    <property type="evidence" value="ECO:0007669"/>
    <property type="project" value="TreeGrafter"/>
</dbReference>
<organism evidence="3 4">
    <name type="scientific">Zizania palustris</name>
    <name type="common">Northern wild rice</name>
    <dbReference type="NCBI Taxonomy" id="103762"/>
    <lineage>
        <taxon>Eukaryota</taxon>
        <taxon>Viridiplantae</taxon>
        <taxon>Streptophyta</taxon>
        <taxon>Embryophyta</taxon>
        <taxon>Tracheophyta</taxon>
        <taxon>Spermatophyta</taxon>
        <taxon>Magnoliopsida</taxon>
        <taxon>Liliopsida</taxon>
        <taxon>Poales</taxon>
        <taxon>Poaceae</taxon>
        <taxon>BOP clade</taxon>
        <taxon>Oryzoideae</taxon>
        <taxon>Oryzeae</taxon>
        <taxon>Zizaniinae</taxon>
        <taxon>Zizania</taxon>
    </lineage>
</organism>
<reference evidence="3" key="1">
    <citation type="journal article" date="2021" name="bioRxiv">
        <title>Whole Genome Assembly and Annotation of Northern Wild Rice, Zizania palustris L., Supports a Whole Genome Duplication in the Zizania Genus.</title>
        <authorList>
            <person name="Haas M."/>
            <person name="Kono T."/>
            <person name="Macchietto M."/>
            <person name="Millas R."/>
            <person name="McGilp L."/>
            <person name="Shao M."/>
            <person name="Duquette J."/>
            <person name="Hirsch C.N."/>
            <person name="Kimball J."/>
        </authorList>
    </citation>
    <scope>NUCLEOTIDE SEQUENCE</scope>
    <source>
        <tissue evidence="3">Fresh leaf tissue</tissue>
    </source>
</reference>
<feature type="compositionally biased region" description="Basic and acidic residues" evidence="1">
    <location>
        <begin position="114"/>
        <end position="124"/>
    </location>
</feature>
<dbReference type="PROSITE" id="PS50076">
    <property type="entry name" value="DNAJ_2"/>
    <property type="match status" value="1"/>
</dbReference>
<dbReference type="AlphaFoldDB" id="A0A8J5STC8"/>
<dbReference type="SMART" id="SM00271">
    <property type="entry name" value="DnaJ"/>
    <property type="match status" value="1"/>
</dbReference>
<protein>
    <recommendedName>
        <fullName evidence="2">J domain-containing protein</fullName>
    </recommendedName>
</protein>
<evidence type="ECO:0000256" key="1">
    <source>
        <dbReference type="SAM" id="MobiDB-lite"/>
    </source>
</evidence>
<reference evidence="3" key="2">
    <citation type="submission" date="2021-02" db="EMBL/GenBank/DDBJ databases">
        <authorList>
            <person name="Kimball J.A."/>
            <person name="Haas M.W."/>
            <person name="Macchietto M."/>
            <person name="Kono T."/>
            <person name="Duquette J."/>
            <person name="Shao M."/>
        </authorList>
    </citation>
    <scope>NUCLEOTIDE SEQUENCE</scope>
    <source>
        <tissue evidence="3">Fresh leaf tissue</tissue>
    </source>
</reference>
<dbReference type="PANTHER" id="PTHR43948:SF14">
    <property type="entry name" value="PROTEIN DNAJ, PUTATIVE-RELATED"/>
    <property type="match status" value="1"/>
</dbReference>
<accession>A0A8J5STC8</accession>
<feature type="region of interest" description="Disordered" evidence="1">
    <location>
        <begin position="207"/>
        <end position="226"/>
    </location>
</feature>
<proteinExistence type="predicted"/>
<dbReference type="GO" id="GO:0051087">
    <property type="term" value="F:protein-folding chaperone binding"/>
    <property type="evidence" value="ECO:0007669"/>
    <property type="project" value="TreeGrafter"/>
</dbReference>
<dbReference type="EMBL" id="JAAALK010000282">
    <property type="protein sequence ID" value="KAG8079588.1"/>
    <property type="molecule type" value="Genomic_DNA"/>
</dbReference>
<dbReference type="GO" id="GO:0051082">
    <property type="term" value="F:unfolded protein binding"/>
    <property type="evidence" value="ECO:0007669"/>
    <property type="project" value="TreeGrafter"/>
</dbReference>
<dbReference type="Proteomes" id="UP000729402">
    <property type="component" value="Unassembled WGS sequence"/>
</dbReference>
<evidence type="ECO:0000313" key="3">
    <source>
        <dbReference type="EMBL" id="KAG8079588.1"/>
    </source>
</evidence>
<dbReference type="PANTHER" id="PTHR43948">
    <property type="entry name" value="DNAJ HOMOLOG SUBFAMILY B"/>
    <property type="match status" value="1"/>
</dbReference>
<feature type="compositionally biased region" description="Basic residues" evidence="1">
    <location>
        <begin position="47"/>
        <end position="61"/>
    </location>
</feature>
<gene>
    <name evidence="3" type="ORF">GUJ93_ZPchr0007g6041</name>
</gene>
<evidence type="ECO:0000313" key="4">
    <source>
        <dbReference type="Proteomes" id="UP000729402"/>
    </source>
</evidence>
<evidence type="ECO:0000259" key="2">
    <source>
        <dbReference type="PROSITE" id="PS50076"/>
    </source>
</evidence>
<comment type="caution">
    <text evidence="3">The sequence shown here is derived from an EMBL/GenBank/DDBJ whole genome shotgun (WGS) entry which is preliminary data.</text>
</comment>
<keyword evidence="4" id="KW-1185">Reference proteome</keyword>
<dbReference type="Pfam" id="PF00226">
    <property type="entry name" value="DnaJ"/>
    <property type="match status" value="1"/>
</dbReference>